<organism evidence="3 4">
    <name type="scientific">Natronosporangium hydrolyticum</name>
    <dbReference type="NCBI Taxonomy" id="2811111"/>
    <lineage>
        <taxon>Bacteria</taxon>
        <taxon>Bacillati</taxon>
        <taxon>Actinomycetota</taxon>
        <taxon>Actinomycetes</taxon>
        <taxon>Micromonosporales</taxon>
        <taxon>Micromonosporaceae</taxon>
        <taxon>Natronosporangium</taxon>
    </lineage>
</organism>
<protein>
    <submittedName>
        <fullName evidence="3">MaoC family dehydratase</fullName>
    </submittedName>
</protein>
<proteinExistence type="inferred from homology"/>
<dbReference type="RefSeq" id="WP_239678844.1">
    <property type="nucleotide sequence ID" value="NZ_CP070499.1"/>
</dbReference>
<dbReference type="Proteomes" id="UP000662857">
    <property type="component" value="Chromosome"/>
</dbReference>
<accession>A0A895YRH2</accession>
<evidence type="ECO:0000259" key="2">
    <source>
        <dbReference type="Pfam" id="PF01575"/>
    </source>
</evidence>
<dbReference type="CDD" id="cd03450">
    <property type="entry name" value="NodN"/>
    <property type="match status" value="1"/>
</dbReference>
<reference evidence="3" key="1">
    <citation type="submission" date="2021-02" db="EMBL/GenBank/DDBJ databases">
        <title>Natrosporangium hydrolyticum gen. nov., sp. nov, a haloalkaliphilic actinobacterium from a soda solonchak soil.</title>
        <authorList>
            <person name="Sorokin D.Y."/>
            <person name="Khijniak T.V."/>
            <person name="Zakharycheva A.P."/>
            <person name="Boueva O.V."/>
            <person name="Ariskina E.V."/>
            <person name="Hahnke R.L."/>
            <person name="Bunk B."/>
            <person name="Sproer C."/>
            <person name="Schumann P."/>
            <person name="Evtushenko L.I."/>
            <person name="Kublanov I.V."/>
        </authorList>
    </citation>
    <scope>NUCLEOTIDE SEQUENCE</scope>
    <source>
        <strain evidence="3">DSM 106523</strain>
    </source>
</reference>
<dbReference type="PANTHER" id="PTHR42993">
    <property type="entry name" value="MAOC-LIKE DEHYDRATASE DOMAIN-CONTAINING PROTEIN"/>
    <property type="match status" value="1"/>
</dbReference>
<dbReference type="KEGG" id="nhy:JQS43_10255"/>
<dbReference type="Gene3D" id="3.10.129.10">
    <property type="entry name" value="Hotdog Thioesterase"/>
    <property type="match status" value="1"/>
</dbReference>
<evidence type="ECO:0000313" key="4">
    <source>
        <dbReference type="Proteomes" id="UP000662857"/>
    </source>
</evidence>
<keyword evidence="4" id="KW-1185">Reference proteome</keyword>
<dbReference type="Pfam" id="PF01575">
    <property type="entry name" value="MaoC_dehydratas"/>
    <property type="match status" value="1"/>
</dbReference>
<dbReference type="AlphaFoldDB" id="A0A895YRH2"/>
<dbReference type="InterPro" id="IPR039375">
    <property type="entry name" value="NodN-like"/>
</dbReference>
<evidence type="ECO:0000256" key="1">
    <source>
        <dbReference type="ARBA" id="ARBA00005254"/>
    </source>
</evidence>
<sequence>MAEPRVVEGADGLRALIGEQLGYTDWLPVAQDQVDRFADATGDHQWIHVDQERAKTGPFGQTVAHGFLTLSLIPTVLPQLLDVRGFSMGVNYGLDRVRFPAPVPVGSRLRATAVIEAVDEQGGGVQTTLTVTFEIEGGAKPACVARFLERRYP</sequence>
<dbReference type="PANTHER" id="PTHR42993:SF1">
    <property type="entry name" value="MAOC-LIKE DEHYDRATASE DOMAIN-CONTAINING PROTEIN"/>
    <property type="match status" value="1"/>
</dbReference>
<dbReference type="InterPro" id="IPR002539">
    <property type="entry name" value="MaoC-like_dom"/>
</dbReference>
<feature type="domain" description="MaoC-like" evidence="2">
    <location>
        <begin position="16"/>
        <end position="124"/>
    </location>
</feature>
<name>A0A895YRH2_9ACTN</name>
<gene>
    <name evidence="3" type="ORF">JQS43_10255</name>
</gene>
<dbReference type="SUPFAM" id="SSF54637">
    <property type="entry name" value="Thioesterase/thiol ester dehydrase-isomerase"/>
    <property type="match status" value="1"/>
</dbReference>
<dbReference type="EMBL" id="CP070499">
    <property type="protein sequence ID" value="QSB16618.1"/>
    <property type="molecule type" value="Genomic_DNA"/>
</dbReference>
<comment type="similarity">
    <text evidence="1">Belongs to the enoyl-CoA hydratase/isomerase family.</text>
</comment>
<evidence type="ECO:0000313" key="3">
    <source>
        <dbReference type="EMBL" id="QSB16618.1"/>
    </source>
</evidence>
<dbReference type="InterPro" id="IPR029069">
    <property type="entry name" value="HotDog_dom_sf"/>
</dbReference>